<name>A0A0A9GKS1_ARUDO</name>
<evidence type="ECO:0000313" key="1">
    <source>
        <dbReference type="EMBL" id="JAE25077.1"/>
    </source>
</evidence>
<protein>
    <submittedName>
        <fullName evidence="1">Uncharacterized protein</fullName>
    </submittedName>
</protein>
<reference evidence="1" key="2">
    <citation type="journal article" date="2015" name="Data Brief">
        <title>Shoot transcriptome of the giant reed, Arundo donax.</title>
        <authorList>
            <person name="Barrero R.A."/>
            <person name="Guerrero F.D."/>
            <person name="Moolhuijzen P."/>
            <person name="Goolsby J.A."/>
            <person name="Tidwell J."/>
            <person name="Bellgard S.E."/>
            <person name="Bellgard M.I."/>
        </authorList>
    </citation>
    <scope>NUCLEOTIDE SEQUENCE</scope>
    <source>
        <tissue evidence="1">Shoot tissue taken approximately 20 cm above the soil surface</tissue>
    </source>
</reference>
<dbReference type="AlphaFoldDB" id="A0A0A9GKS1"/>
<proteinExistence type="predicted"/>
<dbReference type="EMBL" id="GBRH01172819">
    <property type="protein sequence ID" value="JAE25077.1"/>
    <property type="molecule type" value="Transcribed_RNA"/>
</dbReference>
<accession>A0A0A9GKS1</accession>
<organism evidence="1">
    <name type="scientific">Arundo donax</name>
    <name type="common">Giant reed</name>
    <name type="synonym">Donax arundinaceus</name>
    <dbReference type="NCBI Taxonomy" id="35708"/>
    <lineage>
        <taxon>Eukaryota</taxon>
        <taxon>Viridiplantae</taxon>
        <taxon>Streptophyta</taxon>
        <taxon>Embryophyta</taxon>
        <taxon>Tracheophyta</taxon>
        <taxon>Spermatophyta</taxon>
        <taxon>Magnoliopsida</taxon>
        <taxon>Liliopsida</taxon>
        <taxon>Poales</taxon>
        <taxon>Poaceae</taxon>
        <taxon>PACMAD clade</taxon>
        <taxon>Arundinoideae</taxon>
        <taxon>Arundineae</taxon>
        <taxon>Arundo</taxon>
    </lineage>
</organism>
<reference evidence="1" key="1">
    <citation type="submission" date="2014-09" db="EMBL/GenBank/DDBJ databases">
        <authorList>
            <person name="Magalhaes I.L.F."/>
            <person name="Oliveira U."/>
            <person name="Santos F.R."/>
            <person name="Vidigal T.H.D.A."/>
            <person name="Brescovit A.D."/>
            <person name="Santos A.J."/>
        </authorList>
    </citation>
    <scope>NUCLEOTIDE SEQUENCE</scope>
    <source>
        <tissue evidence="1">Shoot tissue taken approximately 20 cm above the soil surface</tissue>
    </source>
</reference>
<sequence length="43" mass="5010">MMISFCATVKIQCSYAMFDLLNVHLKTRGRIEPQELYFVILVS</sequence>